<evidence type="ECO:0000313" key="3">
    <source>
        <dbReference type="Proteomes" id="UP000241131"/>
    </source>
</evidence>
<dbReference type="EMBL" id="MG593801">
    <property type="protein sequence ID" value="AUG87177.1"/>
    <property type="molecule type" value="Genomic_DNA"/>
</dbReference>
<accession>A0A2H5BLI7</accession>
<sequence>MSPSVLRLVNWHSHPDQGEGAPPVLHQMICRTQGCEARSEPDTDFEAVRTWSLRHSGSNTDHREFLETIVRPWRNDPKGVA</sequence>
<reference evidence="3" key="1">
    <citation type="submission" date="2017-11" db="EMBL/GenBank/DDBJ databases">
        <authorList>
            <person name="Han C.G."/>
        </authorList>
    </citation>
    <scope>NUCLEOTIDE SEQUENCE [LARGE SCALE GENOMIC DNA]</scope>
</reference>
<name>A0A2H5BLI7_9CAUD</name>
<protein>
    <recommendedName>
        <fullName evidence="1">DUF7848 domain-containing protein</fullName>
    </recommendedName>
</protein>
<evidence type="ECO:0000313" key="2">
    <source>
        <dbReference type="EMBL" id="AUG87177.1"/>
    </source>
</evidence>
<feature type="domain" description="DUF7848" evidence="1">
    <location>
        <begin position="3"/>
        <end position="78"/>
    </location>
</feature>
<organism evidence="2 3">
    <name type="scientific">Streptomyces phage Attoomi</name>
    <dbReference type="NCBI Taxonomy" id="2059881"/>
    <lineage>
        <taxon>Viruses</taxon>
        <taxon>Duplodnaviria</taxon>
        <taxon>Heunggongvirae</taxon>
        <taxon>Uroviricota</taxon>
        <taxon>Caudoviricetes</taxon>
        <taxon>Attoomivirus</taxon>
        <taxon>Attoomivirus attoomi</taxon>
    </lineage>
</organism>
<gene>
    <name evidence="2" type="ORF">SEA_ATTOOMI_45</name>
</gene>
<evidence type="ECO:0000259" key="1">
    <source>
        <dbReference type="Pfam" id="PF25232"/>
    </source>
</evidence>
<dbReference type="Proteomes" id="UP000241131">
    <property type="component" value="Segment"/>
</dbReference>
<proteinExistence type="predicted"/>
<dbReference type="InterPro" id="IPR057170">
    <property type="entry name" value="DUF7848"/>
</dbReference>
<keyword evidence="3" id="KW-1185">Reference proteome</keyword>
<dbReference type="Pfam" id="PF25232">
    <property type="entry name" value="DUF7848"/>
    <property type="match status" value="1"/>
</dbReference>